<feature type="transmembrane region" description="Helical" evidence="6">
    <location>
        <begin position="449"/>
        <end position="467"/>
    </location>
</feature>
<feature type="transmembrane region" description="Helical" evidence="6">
    <location>
        <begin position="423"/>
        <end position="443"/>
    </location>
</feature>
<keyword evidence="2" id="KW-1003">Cell membrane</keyword>
<dbReference type="Proteomes" id="UP000183922">
    <property type="component" value="Unassembled WGS sequence"/>
</dbReference>
<feature type="transmembrane region" description="Helical" evidence="6">
    <location>
        <begin position="367"/>
        <end position="385"/>
    </location>
</feature>
<keyword evidence="3 6" id="KW-0812">Transmembrane</keyword>
<feature type="transmembrane region" description="Helical" evidence="6">
    <location>
        <begin position="50"/>
        <end position="72"/>
    </location>
</feature>
<feature type="transmembrane region" description="Helical" evidence="6">
    <location>
        <begin position="93"/>
        <end position="115"/>
    </location>
</feature>
<feature type="transmembrane region" description="Helical" evidence="6">
    <location>
        <begin position="391"/>
        <end position="411"/>
    </location>
</feature>
<feature type="transmembrane region" description="Helical" evidence="6">
    <location>
        <begin position="218"/>
        <end position="235"/>
    </location>
</feature>
<feature type="transmembrane region" description="Helical" evidence="6">
    <location>
        <begin position="20"/>
        <end position="44"/>
    </location>
</feature>
<dbReference type="InterPro" id="IPR050833">
    <property type="entry name" value="Poly_Biosynth_Transport"/>
</dbReference>
<comment type="subcellular location">
    <subcellularLocation>
        <location evidence="1">Cell membrane</location>
        <topology evidence="1">Multi-pass membrane protein</topology>
    </subcellularLocation>
</comment>
<keyword evidence="5 6" id="KW-0472">Membrane</keyword>
<dbReference type="GO" id="GO:0005886">
    <property type="term" value="C:plasma membrane"/>
    <property type="evidence" value="ECO:0007669"/>
    <property type="project" value="UniProtKB-SubCell"/>
</dbReference>
<proteinExistence type="predicted"/>
<dbReference type="EMBL" id="MNYR01000037">
    <property type="protein sequence ID" value="OIP55728.1"/>
    <property type="molecule type" value="Genomic_DNA"/>
</dbReference>
<feature type="transmembrane region" description="Helical" evidence="6">
    <location>
        <begin position="298"/>
        <end position="322"/>
    </location>
</feature>
<dbReference type="Pfam" id="PF01943">
    <property type="entry name" value="Polysacc_synt"/>
    <property type="match status" value="1"/>
</dbReference>
<evidence type="ECO:0000313" key="7">
    <source>
        <dbReference type="EMBL" id="OIP55728.1"/>
    </source>
</evidence>
<gene>
    <name evidence="7" type="ORF">AUK13_02450</name>
</gene>
<dbReference type="PANTHER" id="PTHR30250">
    <property type="entry name" value="PST FAMILY PREDICTED COLANIC ACID TRANSPORTER"/>
    <property type="match status" value="1"/>
</dbReference>
<name>A0A1J5FL39_9BACT</name>
<accession>A0A1J5FL39</accession>
<feature type="transmembrane region" description="Helical" evidence="6">
    <location>
        <begin position="178"/>
        <end position="198"/>
    </location>
</feature>
<evidence type="ECO:0000256" key="3">
    <source>
        <dbReference type="ARBA" id="ARBA00022692"/>
    </source>
</evidence>
<dbReference type="CDD" id="cd13128">
    <property type="entry name" value="MATE_Wzx_like"/>
    <property type="match status" value="1"/>
</dbReference>
<dbReference type="PANTHER" id="PTHR30250:SF11">
    <property type="entry name" value="O-ANTIGEN TRANSPORTER-RELATED"/>
    <property type="match status" value="1"/>
</dbReference>
<feature type="transmembrane region" description="Helical" evidence="6">
    <location>
        <begin position="255"/>
        <end position="277"/>
    </location>
</feature>
<evidence type="ECO:0000256" key="5">
    <source>
        <dbReference type="ARBA" id="ARBA00023136"/>
    </source>
</evidence>
<protein>
    <submittedName>
        <fullName evidence="7">Uncharacterized protein</fullName>
    </submittedName>
</protein>
<dbReference type="STRING" id="1805236.AUK13_02450"/>
<evidence type="ECO:0000313" key="8">
    <source>
        <dbReference type="Proteomes" id="UP000183922"/>
    </source>
</evidence>
<reference evidence="7 8" key="1">
    <citation type="journal article" date="2016" name="Environ. Microbiol.">
        <title>Genomic resolution of a cold subsurface aquifer community provides metabolic insights for novel microbes adapted to high CO concentrations.</title>
        <authorList>
            <person name="Probst A.J."/>
            <person name="Castelle C.J."/>
            <person name="Singh A."/>
            <person name="Brown C.T."/>
            <person name="Anantharaman K."/>
            <person name="Sharon I."/>
            <person name="Hug L.A."/>
            <person name="Burstein D."/>
            <person name="Emerson J.B."/>
            <person name="Thomas B.C."/>
            <person name="Banfield J.F."/>
        </authorList>
    </citation>
    <scope>NUCLEOTIDE SEQUENCE [LARGE SCALE GENOMIC DNA]</scope>
    <source>
        <strain evidence="7">CG2_30_39_24</strain>
    </source>
</reference>
<comment type="caution">
    <text evidence="7">The sequence shown here is derived from an EMBL/GenBank/DDBJ whole genome shotgun (WGS) entry which is preliminary data.</text>
</comment>
<dbReference type="InterPro" id="IPR002797">
    <property type="entry name" value="Polysacc_synth"/>
</dbReference>
<sequence>MEEHNQKLPVDSVAKNTTYYTLALIIQKILAFVYFSLIARFLGVEDTGKYTFALSFTTLFTILIDLGLAAVLTREIAKAKDRTRQYLSNILALKIPLALVTYLLVVGMINILGYPPLTKQLVYLSGIIMFLDSFSLSFWAAMRGHQRLKYESLGVVGLQIITVALGGLALYFKLGLALLVAALLIGSLFNLSFAIWTVARRLKINIIPHYEPEILKRLFRIGVPFALAGIFSRIYTSLDIVLLSALVGDKAVGWYSIPIKITLALQFLPMAFMAALFPAMSEYFVSNKEKLAKAFEKAMHYLMIISLPMATGIIVLAEQVILQVYTAEYLNSILPLRILMVSLFFLFINFPVGYLLNACNKQLTNTINLGVTVLVSVVLNILLIPRFSYVGAAYASLISTVVYFFLGMYWVPKIVKYSRWYLIKNFLRILAASLIMAGTVDYLLGFVQWYWLVPVGAAAYFVVLWILKGVNRQDVVDVWRSVTSSK</sequence>
<feature type="transmembrane region" description="Helical" evidence="6">
    <location>
        <begin position="334"/>
        <end position="355"/>
    </location>
</feature>
<evidence type="ECO:0000256" key="4">
    <source>
        <dbReference type="ARBA" id="ARBA00022989"/>
    </source>
</evidence>
<evidence type="ECO:0000256" key="1">
    <source>
        <dbReference type="ARBA" id="ARBA00004651"/>
    </source>
</evidence>
<organism evidence="7 8">
    <name type="scientific">Candidatus Kuenenbacteria bacterium CG2_30_39_24</name>
    <dbReference type="NCBI Taxonomy" id="1805236"/>
    <lineage>
        <taxon>Bacteria</taxon>
        <taxon>Candidatus Kueneniibacteriota</taxon>
    </lineage>
</organism>
<evidence type="ECO:0000256" key="6">
    <source>
        <dbReference type="SAM" id="Phobius"/>
    </source>
</evidence>
<dbReference type="AlphaFoldDB" id="A0A1J5FL39"/>
<feature type="transmembrane region" description="Helical" evidence="6">
    <location>
        <begin position="153"/>
        <end position="172"/>
    </location>
</feature>
<keyword evidence="4 6" id="KW-1133">Transmembrane helix</keyword>
<feature type="transmembrane region" description="Helical" evidence="6">
    <location>
        <begin position="121"/>
        <end position="141"/>
    </location>
</feature>
<evidence type="ECO:0000256" key="2">
    <source>
        <dbReference type="ARBA" id="ARBA00022475"/>
    </source>
</evidence>